<dbReference type="Proteomes" id="UP000029453">
    <property type="component" value="Unassembled WGS sequence"/>
</dbReference>
<dbReference type="EMBL" id="BALG01000028">
    <property type="protein sequence ID" value="GAC41404.1"/>
    <property type="molecule type" value="Genomic_DNA"/>
</dbReference>
<feature type="region of interest" description="Disordered" evidence="1">
    <location>
        <begin position="67"/>
        <end position="95"/>
    </location>
</feature>
<gene>
    <name evidence="2" type="ORF">PPOP_0754</name>
</gene>
<evidence type="ECO:0000256" key="1">
    <source>
        <dbReference type="SAM" id="MobiDB-lite"/>
    </source>
</evidence>
<name>M9LYX0_PAEPP</name>
<proteinExistence type="predicted"/>
<accession>M9LYX0</accession>
<evidence type="ECO:0000313" key="3">
    <source>
        <dbReference type="Proteomes" id="UP000029453"/>
    </source>
</evidence>
<reference evidence="2 3" key="1">
    <citation type="submission" date="2012-10" db="EMBL/GenBank/DDBJ databases">
        <title>Draft Genome Sequence of Paenibacillus popilliae ATCC 14706T.</title>
        <authorList>
            <person name="Iiyama K."/>
            <person name="Mori K."/>
            <person name="Mon H."/>
            <person name="Chieda Y."/>
            <person name="Lee J.M."/>
            <person name="Kusakabe T."/>
            <person name="Tashiro K."/>
            <person name="Asano S."/>
            <person name="Yasunaga-Aoki C."/>
            <person name="Shimizu S."/>
        </authorList>
    </citation>
    <scope>NUCLEOTIDE SEQUENCE [LARGE SCALE GENOMIC DNA]</scope>
    <source>
        <strain evidence="2 3">ATCC 14706</strain>
    </source>
</reference>
<evidence type="ECO:0000313" key="2">
    <source>
        <dbReference type="EMBL" id="GAC41404.1"/>
    </source>
</evidence>
<sequence length="95" mass="11245">MQHIDNQQRKPDQIDEKYDILDRKKTVDRQGHRYKQPGEQKHELKAADERGILISDQARDEKYRLQHPYKNKKPCAHPLRSPIPPRGIGKIKQKA</sequence>
<feature type="region of interest" description="Disordered" evidence="1">
    <location>
        <begin position="1"/>
        <end position="43"/>
    </location>
</feature>
<protein>
    <submittedName>
        <fullName evidence="2">Uncharacterized protein</fullName>
    </submittedName>
</protein>
<organism evidence="2 3">
    <name type="scientific">Paenibacillus popilliae ATCC 14706</name>
    <dbReference type="NCBI Taxonomy" id="1212764"/>
    <lineage>
        <taxon>Bacteria</taxon>
        <taxon>Bacillati</taxon>
        <taxon>Bacillota</taxon>
        <taxon>Bacilli</taxon>
        <taxon>Bacillales</taxon>
        <taxon>Paenibacillaceae</taxon>
        <taxon>Paenibacillus</taxon>
    </lineage>
</organism>
<keyword evidence="3" id="KW-1185">Reference proteome</keyword>
<dbReference type="AlphaFoldDB" id="M9LYX0"/>
<comment type="caution">
    <text evidence="2">The sequence shown here is derived from an EMBL/GenBank/DDBJ whole genome shotgun (WGS) entry which is preliminary data.</text>
</comment>